<dbReference type="GO" id="GO:0005737">
    <property type="term" value="C:cytoplasm"/>
    <property type="evidence" value="ECO:0007669"/>
    <property type="project" value="TreeGrafter"/>
</dbReference>
<reference evidence="1 2" key="1">
    <citation type="submission" date="2013-01" db="EMBL/GenBank/DDBJ databases">
        <authorList>
            <person name="Fiebig A."/>
            <person name="Goeker M."/>
            <person name="Klenk H.-P.P."/>
        </authorList>
    </citation>
    <scope>NUCLEOTIDE SEQUENCE [LARGE SCALE GENOMIC DNA]</scope>
    <source>
        <strain evidence="1 2">DSM 17069</strain>
    </source>
</reference>
<name>A0A0A0HTA7_9RHOB</name>
<dbReference type="GO" id="GO:0016791">
    <property type="term" value="F:phosphatase activity"/>
    <property type="evidence" value="ECO:0007669"/>
    <property type="project" value="TreeGrafter"/>
</dbReference>
<dbReference type="SUPFAM" id="SSF56784">
    <property type="entry name" value="HAD-like"/>
    <property type="match status" value="1"/>
</dbReference>
<accession>A0A0A0HTA7</accession>
<dbReference type="InterPro" id="IPR036412">
    <property type="entry name" value="HAD-like_sf"/>
</dbReference>
<dbReference type="InterPro" id="IPR006357">
    <property type="entry name" value="HAD-SF_hydro_IIA"/>
</dbReference>
<evidence type="ECO:0000313" key="1">
    <source>
        <dbReference type="EMBL" id="KGM89308.1"/>
    </source>
</evidence>
<dbReference type="EMBL" id="AONH01000002">
    <property type="protein sequence ID" value="KGM89308.1"/>
    <property type="molecule type" value="Genomic_DNA"/>
</dbReference>
<protein>
    <submittedName>
        <fullName evidence="1">Putative sugar phosphatases of the HAD superfamily</fullName>
    </submittedName>
</protein>
<dbReference type="PATRIC" id="fig|1288298.3.peg.801"/>
<dbReference type="STRING" id="215743.ROSMUCSMR3_02409"/>
<dbReference type="PANTHER" id="PTHR19288">
    <property type="entry name" value="4-NITROPHENYLPHOSPHATASE-RELATED"/>
    <property type="match status" value="1"/>
</dbReference>
<dbReference type="Gene3D" id="3.40.50.1000">
    <property type="entry name" value="HAD superfamily/HAD-like"/>
    <property type="match status" value="2"/>
</dbReference>
<dbReference type="HOGENOM" id="CLU_043473_2_1_5"/>
<proteinExistence type="predicted"/>
<dbReference type="Pfam" id="PF13344">
    <property type="entry name" value="Hydrolase_6"/>
    <property type="match status" value="1"/>
</dbReference>
<dbReference type="NCBIfam" id="TIGR01460">
    <property type="entry name" value="HAD-SF-IIA"/>
    <property type="match status" value="1"/>
</dbReference>
<dbReference type="eggNOG" id="COG0647">
    <property type="taxonomic scope" value="Bacteria"/>
</dbReference>
<dbReference type="InterPro" id="IPR023214">
    <property type="entry name" value="HAD_sf"/>
</dbReference>
<dbReference type="Pfam" id="PF13242">
    <property type="entry name" value="Hydrolase_like"/>
    <property type="match status" value="1"/>
</dbReference>
<comment type="caution">
    <text evidence="1">The sequence shown here is derived from an EMBL/GenBank/DDBJ whole genome shotgun (WGS) entry which is preliminary data.</text>
</comment>
<sequence>MDTAATIFDRYEAVRHRLPSASPPARTSQIASLHDIAAHADAFVFDAYGVLNIGEAAIPGAAQRLRELREIGCQIRILSNAASYTHTGAVTKFQKLGMGVKDHEIITSRDATLAHLDERLWGCIAAPQDNLSDITAPTRRLVDDPTSYDQVEGFLFLSTEVWSLDRQALLESALSKRPRPVIIANADLVAPREHGFSLEPGYFGHQLADRGIQDVRFFGKPFPAVYEMVEASLPNLSPERIIMCGDTLHTDILGAASRGWQTVLVEKDGLFSGQDTGAYLCQANLFPTWRLSRI</sequence>
<dbReference type="Proteomes" id="UP000030021">
    <property type="component" value="Unassembled WGS sequence"/>
</dbReference>
<dbReference type="RefSeq" id="WP_037270186.1">
    <property type="nucleotide sequence ID" value="NZ_KN293976.1"/>
</dbReference>
<gene>
    <name evidence="1" type="ORF">rosmuc_00792</name>
</gene>
<evidence type="ECO:0000313" key="2">
    <source>
        <dbReference type="Proteomes" id="UP000030021"/>
    </source>
</evidence>
<dbReference type="AlphaFoldDB" id="A0A0A0HTA7"/>
<organism evidence="1 2">
    <name type="scientific">Roseovarius mucosus DSM 17069</name>
    <dbReference type="NCBI Taxonomy" id="1288298"/>
    <lineage>
        <taxon>Bacteria</taxon>
        <taxon>Pseudomonadati</taxon>
        <taxon>Pseudomonadota</taxon>
        <taxon>Alphaproteobacteria</taxon>
        <taxon>Rhodobacterales</taxon>
        <taxon>Roseobacteraceae</taxon>
        <taxon>Roseovarius</taxon>
    </lineage>
</organism>
<dbReference type="OrthoDB" id="148966at2"/>
<dbReference type="PANTHER" id="PTHR19288:SF46">
    <property type="entry name" value="HALOACID DEHALOGENASE-LIKE HYDROLASE DOMAIN-CONTAINING PROTEIN 2"/>
    <property type="match status" value="1"/>
</dbReference>